<dbReference type="Proteomes" id="UP000117145">
    <property type="component" value="Segment"/>
</dbReference>
<sequence length="221" mass="22624">MAGSIYYCGGTHLVAAAPGAALVVLDAPGPVAAAAPAGPRVFFAEYGLEKRPGAPVTARLRKSGFRSAAGAWASAADFEAGGRPVAWTLRAEEAARVPLPADAALVLAWGARAEPLRVCVLARAEDAEAPVGAALKEAAFDARAPAAALMAALGEPALALPLKARLVTPPGAPPRSRLCANPDMLRAFAAGWFGAQLGADDSENEKVFVAFDRARSCLDDR</sequence>
<dbReference type="KEGG" id="vg:8797269"/>
<protein>
    <submittedName>
        <fullName evidence="1">Virion protein</fullName>
    </submittedName>
</protein>
<accession>D3IZL3</accession>
<keyword evidence="2" id="KW-1185">Reference proteome</keyword>
<organism evidence="1 2">
    <name type="scientific">Pseudocowpox virus</name>
    <dbReference type="NCBI Taxonomy" id="129726"/>
    <lineage>
        <taxon>Viruses</taxon>
        <taxon>Varidnaviria</taxon>
        <taxon>Bamfordvirae</taxon>
        <taxon>Nucleocytoviricota</taxon>
        <taxon>Pokkesviricetes</taxon>
        <taxon>Chitovirales</taxon>
        <taxon>Poxviridae</taxon>
        <taxon>Chordopoxvirinae</taxon>
        <taxon>Parapoxvirus</taxon>
        <taxon>Parapoxvirus pseudocowpox</taxon>
    </lineage>
</organism>
<dbReference type="RefSeq" id="YP_003457371.1">
    <property type="nucleotide sequence ID" value="NC_013804.1"/>
</dbReference>
<name>D3IZL3_9POXV</name>
<dbReference type="OrthoDB" id="24469at10239"/>
<evidence type="ECO:0000313" key="1">
    <source>
        <dbReference type="EMBL" id="ADC53967.1"/>
    </source>
</evidence>
<dbReference type="EMBL" id="GQ329670">
    <property type="protein sequence ID" value="ADC53967.1"/>
    <property type="molecule type" value="Genomic_DNA"/>
</dbReference>
<evidence type="ECO:0000313" key="2">
    <source>
        <dbReference type="Proteomes" id="UP000117145"/>
    </source>
</evidence>
<proteinExistence type="predicted"/>
<dbReference type="GeneID" id="8797269"/>
<reference evidence="1 2" key="1">
    <citation type="journal article" date="2010" name="J. Gen. Virol.">
        <title>The genome of pseudocowpoxvirus: comparison of a reindeer isolate and a reference strain.</title>
        <authorList>
            <person name="Hautaniemi M."/>
            <person name="Ueda N."/>
            <person name="Tuimala J."/>
            <person name="Mercer A.A."/>
            <person name="Lahdenpera J."/>
            <person name="McInnes C.J."/>
        </authorList>
    </citation>
    <scope>NUCLEOTIDE SEQUENCE [LARGE SCALE GENOMIC DNA]</scope>
    <source>
        <strain evidence="1">VR634</strain>
    </source>
</reference>